<name>A0A7W3SSY1_9BACL</name>
<accession>A0A7W3SSY1</accession>
<proteinExistence type="predicted"/>
<dbReference type="AlphaFoldDB" id="A0A7W3SSY1"/>
<gene>
    <name evidence="1" type="ORF">FHR92_002049</name>
</gene>
<keyword evidence="2" id="KW-1185">Reference proteome</keyword>
<sequence>MNRSLQHRGCGYGNHAIRKLAEYVFASYEHVIRLEGHTIMLCAPRFIMQDL</sequence>
<evidence type="ECO:0000313" key="2">
    <source>
        <dbReference type="Proteomes" id="UP000567067"/>
    </source>
</evidence>
<dbReference type="Proteomes" id="UP000567067">
    <property type="component" value="Unassembled WGS sequence"/>
</dbReference>
<dbReference type="EMBL" id="JACJIP010000011">
    <property type="protein sequence ID" value="MBA9085582.1"/>
    <property type="molecule type" value="Genomic_DNA"/>
</dbReference>
<organism evidence="1 2">
    <name type="scientific">Fontibacillus solani</name>
    <dbReference type="NCBI Taxonomy" id="1572857"/>
    <lineage>
        <taxon>Bacteria</taxon>
        <taxon>Bacillati</taxon>
        <taxon>Bacillota</taxon>
        <taxon>Bacilli</taxon>
        <taxon>Bacillales</taxon>
        <taxon>Paenibacillaceae</taxon>
        <taxon>Fontibacillus</taxon>
    </lineage>
</organism>
<reference evidence="1 2" key="1">
    <citation type="submission" date="2020-08" db="EMBL/GenBank/DDBJ databases">
        <title>Genomic Encyclopedia of Type Strains, Phase III (KMG-III): the genomes of soil and plant-associated and newly described type strains.</title>
        <authorList>
            <person name="Whitman W."/>
        </authorList>
    </citation>
    <scope>NUCLEOTIDE SEQUENCE [LARGE SCALE GENOMIC DNA]</scope>
    <source>
        <strain evidence="1 2">CECT 8693</strain>
    </source>
</reference>
<dbReference type="RefSeq" id="WP_182535427.1">
    <property type="nucleotide sequence ID" value="NZ_JACJIP010000011.1"/>
</dbReference>
<protein>
    <submittedName>
        <fullName evidence="1">Uncharacterized protein</fullName>
    </submittedName>
</protein>
<comment type="caution">
    <text evidence="1">The sequence shown here is derived from an EMBL/GenBank/DDBJ whole genome shotgun (WGS) entry which is preliminary data.</text>
</comment>
<evidence type="ECO:0000313" key="1">
    <source>
        <dbReference type="EMBL" id="MBA9085582.1"/>
    </source>
</evidence>